<comment type="caution">
    <text evidence="1">The sequence shown here is derived from an EMBL/GenBank/DDBJ whole genome shotgun (WGS) entry which is preliminary data.</text>
</comment>
<reference evidence="1 2" key="1">
    <citation type="submission" date="2014-12" db="EMBL/GenBank/DDBJ databases">
        <title>Genome sequencing of Brevundimonas nasdae TPW30.</title>
        <authorList>
            <person name="Tan P.W."/>
            <person name="Chan K.-G."/>
        </authorList>
    </citation>
    <scope>NUCLEOTIDE SEQUENCE [LARGE SCALE GENOMIC DNA]</scope>
    <source>
        <strain evidence="1 2">TPW30</strain>
    </source>
</reference>
<gene>
    <name evidence="1" type="ORF">RM53_03520</name>
</gene>
<evidence type="ECO:0000313" key="1">
    <source>
        <dbReference type="EMBL" id="KIC60530.1"/>
    </source>
</evidence>
<accession>A0A0B4D8C9</accession>
<organism evidence="1 2">
    <name type="scientific">Brevundimonas nasdae</name>
    <dbReference type="NCBI Taxonomy" id="172043"/>
    <lineage>
        <taxon>Bacteria</taxon>
        <taxon>Pseudomonadati</taxon>
        <taxon>Pseudomonadota</taxon>
        <taxon>Alphaproteobacteria</taxon>
        <taxon>Caulobacterales</taxon>
        <taxon>Caulobacteraceae</taxon>
        <taxon>Brevundimonas</taxon>
    </lineage>
</organism>
<dbReference type="EMBL" id="JWSY01000004">
    <property type="protein sequence ID" value="KIC60530.1"/>
    <property type="molecule type" value="Genomic_DNA"/>
</dbReference>
<protein>
    <submittedName>
        <fullName evidence="1">Uncharacterized protein</fullName>
    </submittedName>
</protein>
<sequence length="195" mass="21909">MNALREFTAGTDGTVDGEIILSAYLQSYRRAAHECASDWVRGQDAAKRHDYDFTDPADAEKVRPEIRALFKGFGLSRHEPSYDAKDPSRGMSEEDLQFWMKAAIFNGIDCPVADFDVYLQRYGSAKAYWRMYRSPRFEMRPSLSLPPLEWLLGVRPSQAANSRPERNTDGSGTVLAIAMAVIGPTPGIEARRRLS</sequence>
<proteinExistence type="predicted"/>
<dbReference type="AlphaFoldDB" id="A0A0B4D8C9"/>
<dbReference type="Proteomes" id="UP000031166">
    <property type="component" value="Unassembled WGS sequence"/>
</dbReference>
<name>A0A0B4D8C9_9CAUL</name>
<evidence type="ECO:0000313" key="2">
    <source>
        <dbReference type="Proteomes" id="UP000031166"/>
    </source>
</evidence>